<proteinExistence type="predicted"/>
<sequence>MVLDRRRFLAFSLAGVGSLAVVPRARAQLPGPFFATATTEYAAAFTTASNGDLWPSCWADDDELYAANGDGQGFGEEPMADIVVNRISGTPETGLSGQRLAAGDAICRVYADSARYNRKPTGMLAVDGNGDGRDELYLAVQDLRKSPSDKAFDDAPNATVVRSDDYGRTWHAPAQPMFSDHVFTTIMFLDFGRSQENARVLGPEDAGFAYAYGLDHNWRQSYSGTVPSPTALHLARVPRAAVQDRSAWRFYAGTGPDGAPRWSPAVEDRVPVLRDERRLYTDLIGQGRKNLTVISQGGVVYNAPLRRFIYTSWSEYTFEFYEAPTPWGPWRWFLSKDFGAQPWFGGPGRVHYEPTPSGHEVPKVDRAPQAAGCPGPKNGGYACTAPSKFVSADGTRMWLQSNWFLGVACGAPNYGFSVRRFDVAPRALGFAGAPTPPDNLARVPGAVVIEKSAHFGRGDYLNNGVRQESEDSFDGSRKPLDFWGYLWDRAYVVGRVVYTTGRMFTDGGWFAADLTVQVRQGGRWVPVAGQTVAPAYPYTASAGEHRSYTFTFEPVRADGVRIVGVPGGTATFTSIAELEVYSG</sequence>
<reference evidence="2" key="1">
    <citation type="journal article" date="2019" name="Int. J. Syst. Evol. Microbiol.">
        <title>The Global Catalogue of Microorganisms (GCM) 10K type strain sequencing project: providing services to taxonomists for standard genome sequencing and annotation.</title>
        <authorList>
            <consortium name="The Broad Institute Genomics Platform"/>
            <consortium name="The Broad Institute Genome Sequencing Center for Infectious Disease"/>
            <person name="Wu L."/>
            <person name="Ma J."/>
        </authorList>
    </citation>
    <scope>NUCLEOTIDE SEQUENCE [LARGE SCALE GENOMIC DNA]</scope>
    <source>
        <strain evidence="2">CCUG 56401</strain>
    </source>
</reference>
<name>A0ABW3FJN9_9PSEU</name>
<dbReference type="RefSeq" id="WP_345601461.1">
    <property type="nucleotide sequence ID" value="NZ_BAABLT010000034.1"/>
</dbReference>
<accession>A0ABW3FJN9</accession>
<evidence type="ECO:0008006" key="3">
    <source>
        <dbReference type="Google" id="ProtNLM"/>
    </source>
</evidence>
<evidence type="ECO:0000313" key="1">
    <source>
        <dbReference type="EMBL" id="MFD0918355.1"/>
    </source>
</evidence>
<gene>
    <name evidence="1" type="ORF">ACFQ16_01225</name>
</gene>
<comment type="caution">
    <text evidence="1">The sequence shown here is derived from an EMBL/GenBank/DDBJ whole genome shotgun (WGS) entry which is preliminary data.</text>
</comment>
<dbReference type="EMBL" id="JBHTIW010000001">
    <property type="protein sequence ID" value="MFD0918355.1"/>
    <property type="molecule type" value="Genomic_DNA"/>
</dbReference>
<organism evidence="1 2">
    <name type="scientific">Saccharopolyspora rosea</name>
    <dbReference type="NCBI Taxonomy" id="524884"/>
    <lineage>
        <taxon>Bacteria</taxon>
        <taxon>Bacillati</taxon>
        <taxon>Actinomycetota</taxon>
        <taxon>Actinomycetes</taxon>
        <taxon>Pseudonocardiales</taxon>
        <taxon>Pseudonocardiaceae</taxon>
        <taxon>Saccharopolyspora</taxon>
    </lineage>
</organism>
<dbReference type="PROSITE" id="PS51318">
    <property type="entry name" value="TAT"/>
    <property type="match status" value="1"/>
</dbReference>
<dbReference type="InterPro" id="IPR006311">
    <property type="entry name" value="TAT_signal"/>
</dbReference>
<evidence type="ECO:0000313" key="2">
    <source>
        <dbReference type="Proteomes" id="UP001597018"/>
    </source>
</evidence>
<dbReference type="Proteomes" id="UP001597018">
    <property type="component" value="Unassembled WGS sequence"/>
</dbReference>
<dbReference type="SUPFAM" id="SSF50939">
    <property type="entry name" value="Sialidases"/>
    <property type="match status" value="1"/>
</dbReference>
<protein>
    <recommendedName>
        <fullName evidence="3">DUF4185 domain-containing protein</fullName>
    </recommendedName>
</protein>
<dbReference type="Gene3D" id="2.60.120.260">
    <property type="entry name" value="Galactose-binding domain-like"/>
    <property type="match status" value="1"/>
</dbReference>
<keyword evidence="2" id="KW-1185">Reference proteome</keyword>
<dbReference type="InterPro" id="IPR036278">
    <property type="entry name" value="Sialidase_sf"/>
</dbReference>